<feature type="signal peptide" evidence="1">
    <location>
        <begin position="1"/>
        <end position="22"/>
    </location>
</feature>
<evidence type="ECO:0008006" key="4">
    <source>
        <dbReference type="Google" id="ProtNLM"/>
    </source>
</evidence>
<accession>A0ABR1LH61</accession>
<keyword evidence="3" id="KW-1185">Reference proteome</keyword>
<reference evidence="2 3" key="1">
    <citation type="submission" date="2024-04" db="EMBL/GenBank/DDBJ databases">
        <title>Phyllosticta paracitricarpa is synonymous to the EU quarantine fungus P. citricarpa based on phylogenomic analyses.</title>
        <authorList>
            <consortium name="Lawrence Berkeley National Laboratory"/>
            <person name="Van ingen-buijs V.A."/>
            <person name="Van westerhoven A.C."/>
            <person name="Haridas S."/>
            <person name="Skiadas P."/>
            <person name="Martin F."/>
            <person name="Groenewald J.Z."/>
            <person name="Crous P.W."/>
            <person name="Seidl M.F."/>
        </authorList>
    </citation>
    <scope>NUCLEOTIDE SEQUENCE [LARGE SCALE GENOMIC DNA]</scope>
    <source>
        <strain evidence="2 3">CPC 17464</strain>
    </source>
</reference>
<keyword evidence="1" id="KW-0732">Signal</keyword>
<comment type="caution">
    <text evidence="2">The sequence shown here is derived from an EMBL/GenBank/DDBJ whole genome shotgun (WGS) entry which is preliminary data.</text>
</comment>
<dbReference type="Proteomes" id="UP001360953">
    <property type="component" value="Unassembled WGS sequence"/>
</dbReference>
<evidence type="ECO:0000313" key="2">
    <source>
        <dbReference type="EMBL" id="KAK7533821.1"/>
    </source>
</evidence>
<evidence type="ECO:0000256" key="1">
    <source>
        <dbReference type="SAM" id="SignalP"/>
    </source>
</evidence>
<protein>
    <recommendedName>
        <fullName evidence="4">Secreted protein</fullName>
    </recommendedName>
</protein>
<sequence>MSLFFPVAFSLTLLFTAIPVCGVRRRHALGPLSPSRLLPRIFITPCSSSSRLFTLSHKTRSIALRNAHPLSNSDGGGRILLLLAYLHTINRHLQNKPKHV</sequence>
<dbReference type="EMBL" id="JBBPEH010000009">
    <property type="protein sequence ID" value="KAK7533821.1"/>
    <property type="molecule type" value="Genomic_DNA"/>
</dbReference>
<name>A0ABR1LH61_9PEZI</name>
<evidence type="ECO:0000313" key="3">
    <source>
        <dbReference type="Proteomes" id="UP001360953"/>
    </source>
</evidence>
<gene>
    <name evidence="2" type="ORF">J3D65DRAFT_604875</name>
</gene>
<dbReference type="GeneID" id="92031214"/>
<organism evidence="2 3">
    <name type="scientific">Phyllosticta citribraziliensis</name>
    <dbReference type="NCBI Taxonomy" id="989973"/>
    <lineage>
        <taxon>Eukaryota</taxon>
        <taxon>Fungi</taxon>
        <taxon>Dikarya</taxon>
        <taxon>Ascomycota</taxon>
        <taxon>Pezizomycotina</taxon>
        <taxon>Dothideomycetes</taxon>
        <taxon>Dothideomycetes incertae sedis</taxon>
        <taxon>Botryosphaeriales</taxon>
        <taxon>Phyllostictaceae</taxon>
        <taxon>Phyllosticta</taxon>
    </lineage>
</organism>
<dbReference type="RefSeq" id="XP_066652860.1">
    <property type="nucleotide sequence ID" value="XM_066798308.1"/>
</dbReference>
<proteinExistence type="predicted"/>
<feature type="chain" id="PRO_5046262308" description="Secreted protein" evidence="1">
    <location>
        <begin position="23"/>
        <end position="100"/>
    </location>
</feature>